<evidence type="ECO:0000259" key="2">
    <source>
        <dbReference type="Pfam" id="PF02272"/>
    </source>
</evidence>
<evidence type="ECO:0000259" key="1">
    <source>
        <dbReference type="Pfam" id="PF01368"/>
    </source>
</evidence>
<gene>
    <name evidence="3" type="ORF">BUTYVIB_01090</name>
</gene>
<dbReference type="PANTHER" id="PTHR47618">
    <property type="entry name" value="BIFUNCTIONAL OLIGORIBONUCLEASE AND PAP PHOSPHATASE NRNA"/>
    <property type="match status" value="1"/>
</dbReference>
<dbReference type="InterPro" id="IPR001667">
    <property type="entry name" value="DDH_dom"/>
</dbReference>
<dbReference type="InterPro" id="IPR003156">
    <property type="entry name" value="DHHA1_dom"/>
</dbReference>
<dbReference type="eggNOG" id="COG0618">
    <property type="taxonomic scope" value="Bacteria"/>
</dbReference>
<dbReference type="RefSeq" id="WP_005602393.1">
    <property type="nucleotide sequence ID" value="NZ_GG663522.1"/>
</dbReference>
<dbReference type="Gene3D" id="3.10.310.30">
    <property type="match status" value="1"/>
</dbReference>
<reference evidence="3 4" key="1">
    <citation type="submission" date="2010-02" db="EMBL/GenBank/DDBJ databases">
        <authorList>
            <person name="Weinstock G."/>
            <person name="Sodergren E."/>
            <person name="Clifton S."/>
            <person name="Fulton L."/>
            <person name="Fulton B."/>
            <person name="Courtney L."/>
            <person name="Fronick C."/>
            <person name="Harrison M."/>
            <person name="Strong C."/>
            <person name="Farmer C."/>
            <person name="Delahaunty K."/>
            <person name="Markovic C."/>
            <person name="Hall O."/>
            <person name="Minx P."/>
            <person name="Tomlinson C."/>
            <person name="Mitreva M."/>
            <person name="Nelson J."/>
            <person name="Hou S."/>
            <person name="Wollam A."/>
            <person name="Pepin K.H."/>
            <person name="Johnson M."/>
            <person name="Bhonagiri V."/>
            <person name="Zhang X."/>
            <person name="Suruliraj S."/>
            <person name="Warren W."/>
            <person name="Chinwalla A."/>
            <person name="Mardis E.R."/>
            <person name="Wilson R.K."/>
        </authorList>
    </citation>
    <scope>NUCLEOTIDE SEQUENCE [LARGE SCALE GENOMIC DNA]</scope>
    <source>
        <strain evidence="3 4">DSM 2876</strain>
    </source>
</reference>
<dbReference type="AlphaFoldDB" id="D4RZ25"/>
<dbReference type="InterPro" id="IPR038763">
    <property type="entry name" value="DHH_sf"/>
</dbReference>
<evidence type="ECO:0000313" key="3">
    <source>
        <dbReference type="EMBL" id="EFF68726.1"/>
    </source>
</evidence>
<dbReference type="PANTHER" id="PTHR47618:SF1">
    <property type="entry name" value="BIFUNCTIONAL OLIGORIBONUCLEASE AND PAP PHOSPHATASE NRNA"/>
    <property type="match status" value="1"/>
</dbReference>
<dbReference type="InterPro" id="IPR051319">
    <property type="entry name" value="Oligoribo/pAp-PDE_c-di-AMP_PDE"/>
</dbReference>
<keyword evidence="4" id="KW-1185">Reference proteome</keyword>
<dbReference type="SUPFAM" id="SSF64182">
    <property type="entry name" value="DHH phosphoesterases"/>
    <property type="match status" value="1"/>
</dbReference>
<dbReference type="HOGENOM" id="CLU_046377_1_0_9"/>
<dbReference type="Pfam" id="PF02272">
    <property type="entry name" value="DHHA1"/>
    <property type="match status" value="1"/>
</dbReference>
<dbReference type="GeneID" id="98918958"/>
<dbReference type="Pfam" id="PF01368">
    <property type="entry name" value="DHH"/>
    <property type="match status" value="1"/>
</dbReference>
<organism evidence="3 4">
    <name type="scientific">Eshraghiella crossota DSM 2876</name>
    <dbReference type="NCBI Taxonomy" id="511680"/>
    <lineage>
        <taxon>Bacteria</taxon>
        <taxon>Bacillati</taxon>
        <taxon>Bacillota</taxon>
        <taxon>Clostridia</taxon>
        <taxon>Lachnospirales</taxon>
        <taxon>Lachnospiraceae</taxon>
        <taxon>Eshraghiella</taxon>
    </lineage>
</organism>
<evidence type="ECO:0000313" key="4">
    <source>
        <dbReference type="Proteomes" id="UP000006238"/>
    </source>
</evidence>
<comment type="caution">
    <text evidence="3">The sequence shown here is derived from an EMBL/GenBank/DDBJ whole genome shotgun (WGS) entry which is preliminary data.</text>
</comment>
<dbReference type="Proteomes" id="UP000006238">
    <property type="component" value="Unassembled WGS sequence"/>
</dbReference>
<proteinExistence type="predicted"/>
<feature type="domain" description="DDH" evidence="1">
    <location>
        <begin position="16"/>
        <end position="160"/>
    </location>
</feature>
<dbReference type="STRING" id="45851.BHV86_03315"/>
<protein>
    <submittedName>
        <fullName evidence="3">DHHA1 domain protein</fullName>
    </submittedName>
</protein>
<dbReference type="GO" id="GO:0003676">
    <property type="term" value="F:nucleic acid binding"/>
    <property type="evidence" value="ECO:0007669"/>
    <property type="project" value="InterPro"/>
</dbReference>
<name>D4RZ25_9FIRM</name>
<feature type="domain" description="DHHA1" evidence="2">
    <location>
        <begin position="227"/>
        <end position="300"/>
    </location>
</feature>
<accession>D4RZ25</accession>
<dbReference type="Gene3D" id="3.90.1640.10">
    <property type="entry name" value="inorganic pyrophosphatase (n-terminal core)"/>
    <property type="match status" value="1"/>
</dbReference>
<sequence>MSKFCNIIENITSEHVYIQTHNFPDADAIASAFGLSVLLEKYGINSSICYRGQIERYSTNELVNSLGIKMINIEELKDINRNDEVILVDSQKGNSNIITTKGDEIICIDHHPTFENSLDSYRYADVRPELGACSTIIAEYYMDNNIPIDKRVATALIYGICTDTMGLTRGVTDKDVDTYSYLFKIADKQILKALEHCSISIDDLKAYANAINSIKVCDNVSFANTGSNCPEALIASISDFMLDLIEVDFSVVYSLKKEGIKISVRSMGKYNAGRITNKALSGIGCGGGHEVMAGGFVPLKEGEWDIDAVIGDIQERFLRAM</sequence>
<dbReference type="EMBL" id="ABWN01000026">
    <property type="protein sequence ID" value="EFF68726.1"/>
    <property type="molecule type" value="Genomic_DNA"/>
</dbReference>